<evidence type="ECO:0000313" key="2">
    <source>
        <dbReference type="EMBL" id="KAJ5260446.1"/>
    </source>
</evidence>
<sequence length="171" mass="19772">MELLPTEILFGIVKCLDNQQTKQLSVVSSRMRDICLPVLFHKISIEFSNEGLDLLESILKSNLNRYIVSFETELLTPEYYVDICEDYDDVNGREDWDEMEYLSGDHPSYTRVYKTIRRTCAEQQAIIEDGRDSTLIGLAFDLLCNLKELVLVFCETKRQGVGRGNITRYLV</sequence>
<name>A0ABQ8WA79_PENCH</name>
<dbReference type="PROSITE" id="PS50181">
    <property type="entry name" value="FBOX"/>
    <property type="match status" value="1"/>
</dbReference>
<dbReference type="InterPro" id="IPR036047">
    <property type="entry name" value="F-box-like_dom_sf"/>
</dbReference>
<feature type="domain" description="F-box" evidence="1">
    <location>
        <begin position="1"/>
        <end position="43"/>
    </location>
</feature>
<dbReference type="Proteomes" id="UP001220256">
    <property type="component" value="Unassembled WGS sequence"/>
</dbReference>
<evidence type="ECO:0000259" key="1">
    <source>
        <dbReference type="PROSITE" id="PS50181"/>
    </source>
</evidence>
<reference evidence="2 3" key="1">
    <citation type="journal article" date="2023" name="IMA Fungus">
        <title>Comparative genomic study of the Penicillium genus elucidates a diverse pangenome and 15 lateral gene transfer events.</title>
        <authorList>
            <person name="Petersen C."/>
            <person name="Sorensen T."/>
            <person name="Nielsen M.R."/>
            <person name="Sondergaard T.E."/>
            <person name="Sorensen J.L."/>
            <person name="Fitzpatrick D.A."/>
            <person name="Frisvad J.C."/>
            <person name="Nielsen K.L."/>
        </authorList>
    </citation>
    <scope>NUCLEOTIDE SEQUENCE [LARGE SCALE GENOMIC DNA]</scope>
    <source>
        <strain evidence="2 3">IBT 3361</strain>
    </source>
</reference>
<proteinExistence type="predicted"/>
<comment type="caution">
    <text evidence="2">The sequence shown here is derived from an EMBL/GenBank/DDBJ whole genome shotgun (WGS) entry which is preliminary data.</text>
</comment>
<accession>A0ABQ8WA79</accession>
<dbReference type="EMBL" id="JAPVEB010000008">
    <property type="protein sequence ID" value="KAJ5260446.1"/>
    <property type="molecule type" value="Genomic_DNA"/>
</dbReference>
<organism evidence="2 3">
    <name type="scientific">Penicillium chrysogenum</name>
    <name type="common">Penicillium notatum</name>
    <dbReference type="NCBI Taxonomy" id="5076"/>
    <lineage>
        <taxon>Eukaryota</taxon>
        <taxon>Fungi</taxon>
        <taxon>Dikarya</taxon>
        <taxon>Ascomycota</taxon>
        <taxon>Pezizomycotina</taxon>
        <taxon>Eurotiomycetes</taxon>
        <taxon>Eurotiomycetidae</taxon>
        <taxon>Eurotiales</taxon>
        <taxon>Aspergillaceae</taxon>
        <taxon>Penicillium</taxon>
        <taxon>Penicillium chrysogenum species complex</taxon>
    </lineage>
</organism>
<evidence type="ECO:0000313" key="3">
    <source>
        <dbReference type="Proteomes" id="UP001220256"/>
    </source>
</evidence>
<dbReference type="InterPro" id="IPR001810">
    <property type="entry name" value="F-box_dom"/>
</dbReference>
<dbReference type="SUPFAM" id="SSF81383">
    <property type="entry name" value="F-box domain"/>
    <property type="match status" value="1"/>
</dbReference>
<keyword evidence="3" id="KW-1185">Reference proteome</keyword>
<protein>
    <recommendedName>
        <fullName evidence="1">F-box domain-containing protein</fullName>
    </recommendedName>
</protein>
<gene>
    <name evidence="2" type="ORF">N7505_009827</name>
</gene>